<dbReference type="GO" id="GO:0005762">
    <property type="term" value="C:mitochondrial large ribosomal subunit"/>
    <property type="evidence" value="ECO:0007669"/>
    <property type="project" value="TreeGrafter"/>
</dbReference>
<dbReference type="PANTHER" id="PTHR21183:SF18">
    <property type="entry name" value="LARGE RIBOSOMAL SUBUNIT PROTEIN UL29M"/>
    <property type="match status" value="1"/>
</dbReference>
<sequence length="253" mass="30524">MDSLFKVGKLMSLFNNLRLNTSPNIFKYSQFNRQFSVTTANNDLMEFFDVKKNWGVEEIRSGRSWRKDDLRLKSNTDLHKLWYVLLKERNMLLTMEQECKDQARLFPSPERLDKVEDSMENLECVVRERNVAYHKLETGETGERPGKMETSAFGLKYYYKMCEYPIPKFMNKKWTEKYKFFKYDKDVEAFLLKYREKIYIERRRKRARDFNHVIGLMNRFPNMDMDALQQQYPDVDIKKAKNSRKYGGHFAPK</sequence>
<dbReference type="Proteomes" id="UP001153636">
    <property type="component" value="Chromosome 3"/>
</dbReference>
<proteinExistence type="inferred from homology"/>
<dbReference type="OrthoDB" id="270763at2759"/>
<evidence type="ECO:0000256" key="1">
    <source>
        <dbReference type="ARBA" id="ARBA00004173"/>
    </source>
</evidence>
<keyword evidence="4" id="KW-0496">Mitochondrion</keyword>
<comment type="similarity">
    <text evidence="2">Belongs to the universal ribosomal protein uL29 family.</text>
</comment>
<keyword evidence="8" id="KW-1185">Reference proteome</keyword>
<protein>
    <recommendedName>
        <fullName evidence="6">Large ribosomal subunit protein uL29m</fullName>
    </recommendedName>
</protein>
<keyword evidence="5" id="KW-0687">Ribonucleoprotein</keyword>
<evidence type="ECO:0000256" key="5">
    <source>
        <dbReference type="ARBA" id="ARBA00023274"/>
    </source>
</evidence>
<evidence type="ECO:0000313" key="8">
    <source>
        <dbReference type="Proteomes" id="UP001153636"/>
    </source>
</evidence>
<comment type="subcellular location">
    <subcellularLocation>
        <location evidence="1">Mitochondrion</location>
    </subcellularLocation>
</comment>
<dbReference type="GO" id="GO:0032543">
    <property type="term" value="P:mitochondrial translation"/>
    <property type="evidence" value="ECO:0007669"/>
    <property type="project" value="TreeGrafter"/>
</dbReference>
<evidence type="ECO:0000256" key="6">
    <source>
        <dbReference type="ARBA" id="ARBA00035289"/>
    </source>
</evidence>
<dbReference type="Gene3D" id="6.10.330.20">
    <property type="match status" value="1"/>
</dbReference>
<gene>
    <name evidence="7" type="ORF">PSYICH_LOCUS8740</name>
</gene>
<dbReference type="Pfam" id="PF06984">
    <property type="entry name" value="MRP-L47"/>
    <property type="match status" value="1"/>
</dbReference>
<evidence type="ECO:0000256" key="3">
    <source>
        <dbReference type="ARBA" id="ARBA00022980"/>
    </source>
</evidence>
<evidence type="ECO:0000313" key="7">
    <source>
        <dbReference type="EMBL" id="CAH1109203.1"/>
    </source>
</evidence>
<dbReference type="EMBL" id="OV651815">
    <property type="protein sequence ID" value="CAH1109203.1"/>
    <property type="molecule type" value="Genomic_DNA"/>
</dbReference>
<dbReference type="PANTHER" id="PTHR21183">
    <property type="entry name" value="RIBOSOMAL PROTEIN L47, MITOCHONDRIAL-RELATED"/>
    <property type="match status" value="1"/>
</dbReference>
<reference evidence="7" key="1">
    <citation type="submission" date="2022-01" db="EMBL/GenBank/DDBJ databases">
        <authorList>
            <person name="King R."/>
        </authorList>
    </citation>
    <scope>NUCLEOTIDE SEQUENCE</scope>
</reference>
<dbReference type="AlphaFoldDB" id="A0A9P0GDB9"/>
<dbReference type="GO" id="GO:0003735">
    <property type="term" value="F:structural constituent of ribosome"/>
    <property type="evidence" value="ECO:0007669"/>
    <property type="project" value="InterPro"/>
</dbReference>
<organism evidence="7 8">
    <name type="scientific">Psylliodes chrysocephalus</name>
    <dbReference type="NCBI Taxonomy" id="3402493"/>
    <lineage>
        <taxon>Eukaryota</taxon>
        <taxon>Metazoa</taxon>
        <taxon>Ecdysozoa</taxon>
        <taxon>Arthropoda</taxon>
        <taxon>Hexapoda</taxon>
        <taxon>Insecta</taxon>
        <taxon>Pterygota</taxon>
        <taxon>Neoptera</taxon>
        <taxon>Endopterygota</taxon>
        <taxon>Coleoptera</taxon>
        <taxon>Polyphaga</taxon>
        <taxon>Cucujiformia</taxon>
        <taxon>Chrysomeloidea</taxon>
        <taxon>Chrysomelidae</taxon>
        <taxon>Galerucinae</taxon>
        <taxon>Alticini</taxon>
        <taxon>Psylliodes</taxon>
    </lineage>
</organism>
<evidence type="ECO:0000256" key="2">
    <source>
        <dbReference type="ARBA" id="ARBA00009254"/>
    </source>
</evidence>
<keyword evidence="3" id="KW-0689">Ribosomal protein</keyword>
<accession>A0A9P0GDB9</accession>
<dbReference type="InterPro" id="IPR038340">
    <property type="entry name" value="MRP-L47_sf"/>
</dbReference>
<name>A0A9P0GDB9_9CUCU</name>
<evidence type="ECO:0000256" key="4">
    <source>
        <dbReference type="ARBA" id="ARBA00023128"/>
    </source>
</evidence>
<dbReference type="InterPro" id="IPR010729">
    <property type="entry name" value="Ribosomal_uL29_mit"/>
</dbReference>